<reference evidence="2" key="1">
    <citation type="journal article" date="2015" name="Genome">
        <title>Whole Genome Sequence of the Non-Microcystin-Producing Microcystis aeruginosa Strain NIES-44.</title>
        <authorList>
            <person name="Okano K."/>
            <person name="Miyata N."/>
            <person name="Ozaki Y."/>
        </authorList>
    </citation>
    <scope>NUCLEOTIDE SEQUENCE [LARGE SCALE GENOMIC DNA]</scope>
    <source>
        <strain evidence="2">NIES-44</strain>
    </source>
</reference>
<sequence>MAANFVTTKDSLGASQICTDFLIFLILDKEIISAYLRLQAEMRLSANF</sequence>
<proteinExistence type="predicted"/>
<protein>
    <submittedName>
        <fullName evidence="1">Uncharacterized protein</fullName>
    </submittedName>
</protein>
<evidence type="ECO:0000313" key="1">
    <source>
        <dbReference type="EMBL" id="GAL93427.1"/>
    </source>
</evidence>
<comment type="caution">
    <text evidence="1">The sequence shown here is derived from an EMBL/GenBank/DDBJ whole genome shotgun (WGS) entry which is preliminary data.</text>
</comment>
<name>A0A0A1VUG6_MICAE</name>
<dbReference type="Proteomes" id="UP000030321">
    <property type="component" value="Unassembled WGS sequence"/>
</dbReference>
<dbReference type="EMBL" id="BBPA01000039">
    <property type="protein sequence ID" value="GAL93427.1"/>
    <property type="molecule type" value="Genomic_DNA"/>
</dbReference>
<evidence type="ECO:0000313" key="2">
    <source>
        <dbReference type="Proteomes" id="UP000030321"/>
    </source>
</evidence>
<accession>A0A0A1VUG6</accession>
<gene>
    <name evidence="1" type="ORF">N44_02114</name>
</gene>
<dbReference type="AlphaFoldDB" id="A0A0A1VUG6"/>
<organism evidence="1 2">
    <name type="scientific">Microcystis aeruginosa NIES-44</name>
    <dbReference type="NCBI Taxonomy" id="449439"/>
    <lineage>
        <taxon>Bacteria</taxon>
        <taxon>Bacillati</taxon>
        <taxon>Cyanobacteriota</taxon>
        <taxon>Cyanophyceae</taxon>
        <taxon>Oscillatoriophycideae</taxon>
        <taxon>Chroococcales</taxon>
        <taxon>Microcystaceae</taxon>
        <taxon>Microcystis</taxon>
    </lineage>
</organism>